<evidence type="ECO:0000313" key="2">
    <source>
        <dbReference type="EMBL" id="SCV74058.1"/>
    </source>
</evidence>
<protein>
    <submittedName>
        <fullName evidence="2">BQ2448_6490 protein</fullName>
    </submittedName>
</protein>
<gene>
    <name evidence="2" type="ORF">BQ2448_6490</name>
</gene>
<dbReference type="OrthoDB" id="412018at2759"/>
<dbReference type="STRING" id="269621.A0A238FS52"/>
<dbReference type="PANTHER" id="PTHR28047:SF5">
    <property type="entry name" value="PROTEIN DCG1"/>
    <property type="match status" value="1"/>
</dbReference>
<dbReference type="Pfam" id="PF01177">
    <property type="entry name" value="Asp_Glu_race"/>
    <property type="match status" value="2"/>
</dbReference>
<keyword evidence="3" id="KW-1185">Reference proteome</keyword>
<dbReference type="PANTHER" id="PTHR28047">
    <property type="entry name" value="PROTEIN DCG1"/>
    <property type="match status" value="1"/>
</dbReference>
<comment type="similarity">
    <text evidence="1">Belongs to the HyuE racemase family.</text>
</comment>
<evidence type="ECO:0000256" key="1">
    <source>
        <dbReference type="ARBA" id="ARBA00038414"/>
    </source>
</evidence>
<proteinExistence type="inferred from homology"/>
<dbReference type="Proteomes" id="UP000198372">
    <property type="component" value="Unassembled WGS sequence"/>
</dbReference>
<sequence length="272" mass="28745">MAASTRLPILVVNPNTTEAMTASVETMLSPLLTDTSFPKPTYFTCPSPGVASINSSHDCHQSAMIILPHLIPLLSSHSAVLIACYSHHPLVQQLLPYTNGEKPVLGIFEASVLSSMANLASTLQLKGHHEGSASSEQDEQAAVKSARARFGIVSTGKVWESLLTQAVDTFLGTSENSALFAGVETTGLTAVEVHDSSPELVKKRTKDAVTRLLRKGDVGAICLGCAGFAGMDHTVREAAVEELGAAEGERVKIIDGVKVGYFMLEGMVKTGL</sequence>
<dbReference type="EMBL" id="FMSP01000020">
    <property type="protein sequence ID" value="SCV74058.1"/>
    <property type="molecule type" value="Genomic_DNA"/>
</dbReference>
<dbReference type="InterPro" id="IPR053714">
    <property type="entry name" value="Iso_Racemase_Enz_sf"/>
</dbReference>
<dbReference type="InterPro" id="IPR052186">
    <property type="entry name" value="Hydantoin_racemase-like"/>
</dbReference>
<dbReference type="GO" id="GO:0047661">
    <property type="term" value="F:amino-acid racemase activity"/>
    <property type="evidence" value="ECO:0007669"/>
    <property type="project" value="InterPro"/>
</dbReference>
<dbReference type="InterPro" id="IPR015942">
    <property type="entry name" value="Asp/Glu/hydantoin_racemase"/>
</dbReference>
<accession>A0A238FS52</accession>
<evidence type="ECO:0000313" key="3">
    <source>
        <dbReference type="Proteomes" id="UP000198372"/>
    </source>
</evidence>
<name>A0A238FS52_9BASI</name>
<reference evidence="3" key="1">
    <citation type="submission" date="2016-09" db="EMBL/GenBank/DDBJ databases">
        <authorList>
            <person name="Jeantristanb JTB J.-T."/>
            <person name="Ricardo R."/>
        </authorList>
    </citation>
    <scope>NUCLEOTIDE SEQUENCE [LARGE SCALE GENOMIC DNA]</scope>
</reference>
<organism evidence="2 3">
    <name type="scientific">Microbotryum intermedium</name>
    <dbReference type="NCBI Taxonomy" id="269621"/>
    <lineage>
        <taxon>Eukaryota</taxon>
        <taxon>Fungi</taxon>
        <taxon>Dikarya</taxon>
        <taxon>Basidiomycota</taxon>
        <taxon>Pucciniomycotina</taxon>
        <taxon>Microbotryomycetes</taxon>
        <taxon>Microbotryales</taxon>
        <taxon>Microbotryaceae</taxon>
        <taxon>Microbotryum</taxon>
    </lineage>
</organism>
<dbReference type="Gene3D" id="3.40.50.12500">
    <property type="match status" value="2"/>
</dbReference>
<dbReference type="AlphaFoldDB" id="A0A238FS52"/>